<dbReference type="OrthoDB" id="2326035at2"/>
<dbReference type="Proteomes" id="UP000092573">
    <property type="component" value="Chromosome"/>
</dbReference>
<keyword evidence="2" id="KW-1185">Reference proteome</keyword>
<name>A0A1B1MYP1_9BACL</name>
<accession>A0A1B1MYP1</accession>
<protein>
    <submittedName>
        <fullName evidence="1">Hydrolase</fullName>
    </submittedName>
</protein>
<dbReference type="EMBL" id="CP014167">
    <property type="protein sequence ID" value="ANS74295.1"/>
    <property type="molecule type" value="Genomic_DNA"/>
</dbReference>
<evidence type="ECO:0000313" key="1">
    <source>
        <dbReference type="EMBL" id="ANS74295.1"/>
    </source>
</evidence>
<dbReference type="Pfam" id="PF12669">
    <property type="entry name" value="FeoB_associated"/>
    <property type="match status" value="1"/>
</dbReference>
<proteinExistence type="predicted"/>
<dbReference type="KEGG" id="pyg:AWM70_06605"/>
<sequence length="50" mass="5215">MAASLVLGLLIFGYAAWTLVSFIRKSRKGKCAACSMNKNCGASASCGKTK</sequence>
<evidence type="ECO:0000313" key="2">
    <source>
        <dbReference type="Proteomes" id="UP000092573"/>
    </source>
</evidence>
<gene>
    <name evidence="1" type="ORF">AWM70_06605</name>
</gene>
<keyword evidence="1" id="KW-0378">Hydrolase</keyword>
<reference evidence="1 2" key="1">
    <citation type="submission" date="2016-01" db="EMBL/GenBank/DDBJ databases">
        <title>Complete Genome Sequence of Paenibacillus yonginensis DCY84, a novel Plant Growth-Promoting Bacteria with Elicitation of Induced Systemic Resistance.</title>
        <authorList>
            <person name="Kim Y.J."/>
            <person name="Yang D.C."/>
            <person name="Sukweenadhi J."/>
        </authorList>
    </citation>
    <scope>NUCLEOTIDE SEQUENCE [LARGE SCALE GENOMIC DNA]</scope>
    <source>
        <strain evidence="1 2">DCY84</strain>
    </source>
</reference>
<organism evidence="1 2">
    <name type="scientific">Paenibacillus yonginensis</name>
    <dbReference type="NCBI Taxonomy" id="1462996"/>
    <lineage>
        <taxon>Bacteria</taxon>
        <taxon>Bacillati</taxon>
        <taxon>Bacillota</taxon>
        <taxon>Bacilli</taxon>
        <taxon>Bacillales</taxon>
        <taxon>Paenibacillaceae</taxon>
        <taxon>Paenibacillus</taxon>
    </lineage>
</organism>
<dbReference type="GO" id="GO:0016787">
    <property type="term" value="F:hydrolase activity"/>
    <property type="evidence" value="ECO:0007669"/>
    <property type="project" value="UniProtKB-KW"/>
</dbReference>
<dbReference type="AlphaFoldDB" id="A0A1B1MYP1"/>
<dbReference type="RefSeq" id="WP_068694886.1">
    <property type="nucleotide sequence ID" value="NZ_CP014167.1"/>
</dbReference>